<dbReference type="Proteomes" id="UP001424741">
    <property type="component" value="Unassembled WGS sequence"/>
</dbReference>
<comment type="caution">
    <text evidence="1">The sequence shown here is derived from an EMBL/GenBank/DDBJ whole genome shotgun (WGS) entry which is preliminary data.</text>
</comment>
<evidence type="ECO:0000313" key="1">
    <source>
        <dbReference type="EMBL" id="GAA5494990.1"/>
    </source>
</evidence>
<evidence type="ECO:0000313" key="2">
    <source>
        <dbReference type="Proteomes" id="UP001424741"/>
    </source>
</evidence>
<keyword evidence="2" id="KW-1185">Reference proteome</keyword>
<dbReference type="RefSeq" id="WP_346187847.1">
    <property type="nucleotide sequence ID" value="NZ_BAABRL010000003.1"/>
</dbReference>
<dbReference type="EMBL" id="BAABRL010000003">
    <property type="protein sequence ID" value="GAA5494990.1"/>
    <property type="molecule type" value="Genomic_DNA"/>
</dbReference>
<dbReference type="Gene3D" id="3.40.50.450">
    <property type="match status" value="1"/>
</dbReference>
<evidence type="ECO:0008006" key="3">
    <source>
        <dbReference type="Google" id="ProtNLM"/>
    </source>
</evidence>
<gene>
    <name evidence="1" type="ORF">Rhal01_01159</name>
</gene>
<sequence>MTHPIYIVAFTGHRSSTAPGRSREELEKCRPLIREAILHVQSAVAKLGGSIQLMASAAEGADTIALEVARDLKIPIHIILPLPIEQFAEDFRDRRQTWEATKNLIDFAKSGTNQSSLSFAKSQHIRPDCYSATNNQILASADALIALWNEEPAQGSGGTAQLWQSAADKRIARIHINPTKLNSTCLDFDRIEPQKNL</sequence>
<protein>
    <recommendedName>
        <fullName evidence="3">DUF1273 family protein</fullName>
    </recommendedName>
</protein>
<accession>A0ABP9UZ22</accession>
<name>A0ABP9UZ22_9BACT</name>
<reference evidence="1 2" key="1">
    <citation type="submission" date="2024-02" db="EMBL/GenBank/DDBJ databases">
        <title>Rubritalea halochordaticola NBRC 107102.</title>
        <authorList>
            <person name="Ichikawa N."/>
            <person name="Katano-Makiyama Y."/>
            <person name="Hidaka K."/>
        </authorList>
    </citation>
    <scope>NUCLEOTIDE SEQUENCE [LARGE SCALE GENOMIC DNA]</scope>
    <source>
        <strain evidence="1 2">NBRC 107102</strain>
    </source>
</reference>
<organism evidence="1 2">
    <name type="scientific">Rubritalea halochordaticola</name>
    <dbReference type="NCBI Taxonomy" id="714537"/>
    <lineage>
        <taxon>Bacteria</taxon>
        <taxon>Pseudomonadati</taxon>
        <taxon>Verrucomicrobiota</taxon>
        <taxon>Verrucomicrobiia</taxon>
        <taxon>Verrucomicrobiales</taxon>
        <taxon>Rubritaleaceae</taxon>
        <taxon>Rubritalea</taxon>
    </lineage>
</organism>
<dbReference type="SUPFAM" id="SSF102405">
    <property type="entry name" value="MCP/YpsA-like"/>
    <property type="match status" value="1"/>
</dbReference>
<proteinExistence type="predicted"/>